<dbReference type="GO" id="GO:0005886">
    <property type="term" value="C:plasma membrane"/>
    <property type="evidence" value="ECO:0007669"/>
    <property type="project" value="UniProtKB-SubCell"/>
</dbReference>
<evidence type="ECO:0000256" key="8">
    <source>
        <dbReference type="ARBA" id="ARBA00022958"/>
    </source>
</evidence>
<evidence type="ECO:0000256" key="1">
    <source>
        <dbReference type="ARBA" id="ARBA00004651"/>
    </source>
</evidence>
<dbReference type="Pfam" id="PF00520">
    <property type="entry name" value="Ion_trans"/>
    <property type="match status" value="1"/>
</dbReference>
<dbReference type="PANTHER" id="PTHR10217">
    <property type="entry name" value="VOLTAGE AND LIGAND GATED POTASSIUM CHANNEL"/>
    <property type="match status" value="1"/>
</dbReference>
<dbReference type="SMART" id="SM00100">
    <property type="entry name" value="cNMP"/>
    <property type="match status" value="1"/>
</dbReference>
<evidence type="ECO:0000313" key="19">
    <source>
        <dbReference type="Proteomes" id="UP000327044"/>
    </source>
</evidence>
<evidence type="ECO:0000256" key="2">
    <source>
        <dbReference type="ARBA" id="ARBA00022448"/>
    </source>
</evidence>
<dbReference type="EMBL" id="VVIM01000001">
    <property type="protein sequence ID" value="KAB0805044.1"/>
    <property type="molecule type" value="Genomic_DNA"/>
</dbReference>
<proteinExistence type="predicted"/>
<evidence type="ECO:0000256" key="5">
    <source>
        <dbReference type="ARBA" id="ARBA00022692"/>
    </source>
</evidence>
<evidence type="ECO:0000256" key="9">
    <source>
        <dbReference type="ARBA" id="ARBA00022989"/>
    </source>
</evidence>
<comment type="subcellular location">
    <subcellularLocation>
        <location evidence="1">Cell membrane</location>
        <topology evidence="1">Multi-pass membrane protein</topology>
    </subcellularLocation>
</comment>
<evidence type="ECO:0000256" key="12">
    <source>
        <dbReference type="ARBA" id="ARBA00023303"/>
    </source>
</evidence>
<dbReference type="InterPro" id="IPR014710">
    <property type="entry name" value="RmlC-like_jellyroll"/>
</dbReference>
<dbReference type="SUPFAM" id="SSF51206">
    <property type="entry name" value="cAMP-binding domain-like"/>
    <property type="match status" value="1"/>
</dbReference>
<dbReference type="CDD" id="cd00130">
    <property type="entry name" value="PAS"/>
    <property type="match status" value="1"/>
</dbReference>
<accession>A0A1Y1NE51</accession>
<evidence type="ECO:0000256" key="6">
    <source>
        <dbReference type="ARBA" id="ARBA00022826"/>
    </source>
</evidence>
<keyword evidence="8" id="KW-0630">Potassium</keyword>
<evidence type="ECO:0000256" key="15">
    <source>
        <dbReference type="SAM" id="Phobius"/>
    </source>
</evidence>
<dbReference type="NCBIfam" id="TIGR00229">
    <property type="entry name" value="sensory_box"/>
    <property type="match status" value="1"/>
</dbReference>
<keyword evidence="4" id="KW-0633">Potassium transport</keyword>
<dbReference type="SUPFAM" id="SSF81324">
    <property type="entry name" value="Voltage-gated potassium channels"/>
    <property type="match status" value="1"/>
</dbReference>
<dbReference type="CDD" id="cd00038">
    <property type="entry name" value="CAP_ED"/>
    <property type="match status" value="1"/>
</dbReference>
<dbReference type="Pfam" id="PF13426">
    <property type="entry name" value="PAS_9"/>
    <property type="match status" value="1"/>
</dbReference>
<dbReference type="InterPro" id="IPR035965">
    <property type="entry name" value="PAS-like_dom_sf"/>
</dbReference>
<dbReference type="InterPro" id="IPR050818">
    <property type="entry name" value="KCNH_animal-type"/>
</dbReference>
<dbReference type="GO" id="GO:0005242">
    <property type="term" value="F:inward rectifier potassium channel activity"/>
    <property type="evidence" value="ECO:0007669"/>
    <property type="project" value="TreeGrafter"/>
</dbReference>
<keyword evidence="5 15" id="KW-0812">Transmembrane</keyword>
<keyword evidence="12" id="KW-0407">Ion channel</keyword>
<dbReference type="GO" id="GO:0042391">
    <property type="term" value="P:regulation of membrane potential"/>
    <property type="evidence" value="ECO:0007669"/>
    <property type="project" value="TreeGrafter"/>
</dbReference>
<dbReference type="InterPro" id="IPR003938">
    <property type="entry name" value="K_chnl_volt-dep_EAG/ELK/ERG"/>
</dbReference>
<keyword evidence="7" id="KW-0851">Voltage-gated channel</keyword>
<dbReference type="Gene3D" id="1.10.287.70">
    <property type="match status" value="1"/>
</dbReference>
<keyword evidence="11 15" id="KW-0472">Membrane</keyword>
<feature type="transmembrane region" description="Helical" evidence="15">
    <location>
        <begin position="612"/>
        <end position="631"/>
    </location>
</feature>
<reference evidence="18 19" key="2">
    <citation type="journal article" date="2018" name="Elife">
        <title>Firefly genomes illuminate parallel origins of bioluminescence in beetles.</title>
        <authorList>
            <person name="Fallon T.R."/>
            <person name="Lower S.E."/>
            <person name="Chang C.H."/>
            <person name="Bessho-Uehara M."/>
            <person name="Martin G.J."/>
            <person name="Bewick A.J."/>
            <person name="Behringer M."/>
            <person name="Debat H.J."/>
            <person name="Wong I."/>
            <person name="Day J.C."/>
            <person name="Suvorov A."/>
            <person name="Silva C.J."/>
            <person name="Stanger-Hall K.F."/>
            <person name="Hall D.W."/>
            <person name="Schmitz R.J."/>
            <person name="Nelson D.R."/>
            <person name="Lewis S.M."/>
            <person name="Shigenobu S."/>
            <person name="Bybee S.M."/>
            <person name="Larracuente A.M."/>
            <person name="Oba Y."/>
            <person name="Weng J.K."/>
        </authorList>
    </citation>
    <scope>NUCLEOTIDE SEQUENCE [LARGE SCALE GENOMIC DNA]</scope>
    <source>
        <strain evidence="18">1611_PpyrPB1</strain>
        <tissue evidence="18">Whole body</tissue>
    </source>
</reference>
<feature type="transmembrane region" description="Helical" evidence="15">
    <location>
        <begin position="411"/>
        <end position="433"/>
    </location>
</feature>
<keyword evidence="6" id="KW-0631">Potassium channel</keyword>
<reference evidence="18" key="3">
    <citation type="submission" date="2019-08" db="EMBL/GenBank/DDBJ databases">
        <authorList>
            <consortium name="Photinus pyralis genome working group"/>
            <person name="Fallon T.R."/>
            <person name="Sander Lower S.E."/>
            <person name="Weng J.-K."/>
        </authorList>
    </citation>
    <scope>NUCLEOTIDE SEQUENCE</scope>
    <source>
        <strain evidence="18">1611_PpyrPB1</strain>
        <tissue evidence="18">Whole body</tissue>
    </source>
</reference>
<dbReference type="InterPro" id="IPR003967">
    <property type="entry name" value="K_chnl_volt-dep_ERG"/>
</dbReference>
<dbReference type="PRINTS" id="PR01470">
    <property type="entry name" value="ERGCHANNEL"/>
</dbReference>
<keyword evidence="19" id="KW-1185">Reference proteome</keyword>
<dbReference type="FunFam" id="3.30.450.20:FF:000001">
    <property type="entry name" value="Potassium voltage-gated channel subfamily H member 7"/>
    <property type="match status" value="1"/>
</dbReference>
<dbReference type="FunFam" id="1.10.287.70:FF:000020">
    <property type="entry name" value="Potassium channel, voltage-gated eag-related subfamily H, member 7"/>
    <property type="match status" value="1"/>
</dbReference>
<dbReference type="FunFam" id="1.10.1200.260:FF:000001">
    <property type="entry name" value="Potassium voltage-gated channel subfamily H member 7"/>
    <property type="match status" value="1"/>
</dbReference>
<feature type="region of interest" description="Disordered" evidence="14">
    <location>
        <begin position="325"/>
        <end position="349"/>
    </location>
</feature>
<dbReference type="Proteomes" id="UP000327044">
    <property type="component" value="Unassembled WGS sequence"/>
</dbReference>
<feature type="compositionally biased region" description="Polar residues" evidence="14">
    <location>
        <begin position="336"/>
        <end position="349"/>
    </location>
</feature>
<feature type="transmembrane region" description="Helical" evidence="15">
    <location>
        <begin position="643"/>
        <end position="664"/>
    </location>
</feature>
<gene>
    <name evidence="18" type="ORF">PPYR_02014</name>
</gene>
<organism evidence="17">
    <name type="scientific">Photinus pyralis</name>
    <name type="common">Common eastern firefly</name>
    <name type="synonym">Lampyris pyralis</name>
    <dbReference type="NCBI Taxonomy" id="7054"/>
    <lineage>
        <taxon>Eukaryota</taxon>
        <taxon>Metazoa</taxon>
        <taxon>Ecdysozoa</taxon>
        <taxon>Arthropoda</taxon>
        <taxon>Hexapoda</taxon>
        <taxon>Insecta</taxon>
        <taxon>Pterygota</taxon>
        <taxon>Neoptera</taxon>
        <taxon>Endopterygota</taxon>
        <taxon>Coleoptera</taxon>
        <taxon>Polyphaga</taxon>
        <taxon>Elateriformia</taxon>
        <taxon>Elateroidea</taxon>
        <taxon>Lampyridae</taxon>
        <taxon>Lampyrinae</taxon>
        <taxon>Photinus</taxon>
    </lineage>
</organism>
<dbReference type="InParanoid" id="A0A1Y1NE51"/>
<dbReference type="PANTHER" id="PTHR10217:SF548">
    <property type="entry name" value="GH12235P"/>
    <property type="match status" value="1"/>
</dbReference>
<reference evidence="17" key="1">
    <citation type="journal article" date="2016" name="Sci. Rep.">
        <title>Molecular characterization of firefly nuptial gifts: a multi-omics approach sheds light on postcopulatory sexual selection.</title>
        <authorList>
            <person name="Al-Wathiqui N."/>
            <person name="Fallon T.R."/>
            <person name="South A."/>
            <person name="Weng J.K."/>
            <person name="Lewis S.M."/>
        </authorList>
    </citation>
    <scope>NUCLEOTIDE SEQUENCE</scope>
</reference>
<comment type="catalytic activity">
    <reaction evidence="13">
        <text>K(+)(in) = K(+)(out)</text>
        <dbReference type="Rhea" id="RHEA:29463"/>
        <dbReference type="ChEBI" id="CHEBI:29103"/>
    </reaction>
</comment>
<evidence type="ECO:0000259" key="16">
    <source>
        <dbReference type="PROSITE" id="PS50042"/>
    </source>
</evidence>
<feature type="compositionally biased region" description="Basic and acidic residues" evidence="14">
    <location>
        <begin position="325"/>
        <end position="335"/>
    </location>
</feature>
<dbReference type="InterPro" id="IPR000595">
    <property type="entry name" value="cNMP-bd_dom"/>
</dbReference>
<keyword evidence="9 15" id="KW-1133">Transmembrane helix</keyword>
<dbReference type="AlphaFoldDB" id="A0A1Y1NE51"/>
<feature type="compositionally biased region" description="Polar residues" evidence="14">
    <location>
        <begin position="950"/>
        <end position="977"/>
    </location>
</feature>
<evidence type="ECO:0000256" key="14">
    <source>
        <dbReference type="SAM" id="MobiDB-lite"/>
    </source>
</evidence>
<keyword evidence="3" id="KW-1003">Cell membrane</keyword>
<dbReference type="InterPro" id="IPR000014">
    <property type="entry name" value="PAS"/>
</dbReference>
<keyword evidence="10" id="KW-0406">Ion transport</keyword>
<dbReference type="GO" id="GO:0034702">
    <property type="term" value="C:monoatomic ion channel complex"/>
    <property type="evidence" value="ECO:0007669"/>
    <property type="project" value="UniProtKB-KW"/>
</dbReference>
<sequence>MPVRRGHVAPRTTLIETIIRKFDTDNRSFLVANSRSGQCHIIYCSDGFCRLTGYSRAEVMQKTASCEFLCGPLTSQQSLNALRIALAEGNEKHAEILYYRKDGSKFLCSEVIAPIKSDVDDISLIIINFEDLTAKPTASLETSPISKNRLSKFDRARASFRQSLRIGSNLRGRGFRLAGYLTPPSDVTAAEEEADTLEQCPLTSNSPTPILEQTWVSKSENLSGTKHTTIPIPQQHKDYTVLTISHSAPASHQASFEKGDNHERGKPQLAIRASIGNKVTHATSLDAIARRQCFKSGYPPLSSQAKPQVVNQFPNVSSESDIQKYRATHSHDRKSPSLSNPTDSTKQKFSIQDNGSAKYFQSGIHTPKMGEKVAQVLSLGADVLPEYKLQNPKLHNWTILHYSPFKAAWDWLILVLVLYTAICTPYVAAFLLSESDYNNKKSKKYGDDPIVLIDLIVDVTFIIDILINFRTTYVSGTDEVVSHPARIAVHYLKGWFLIDLVAAIPFDLLLFGSDTDEATTLIGLLKTARLLRLVRVARKIDRYSEYGAAVLLLLMGTFVLIAHWLACIWYAIGNAERPALHAKIGWLDTLADNTQQHYYANNTGGPTIKSRYVTALYFTFTSLTSVGFGNVAPNTDAEKMFTICVMLVGSLMYASIFGNVSAIIQRLYSGTARYHTQMLRVREFIRFHQIPNPLRQRLEEYFQHAWTYTNGIDMNSVLKGFPECLQADICLHLNRNLLQNCSVFDGASPGCLRALTLKFKTTHAPPGDTLVHKGDVLTALYFISRGSIEILNDDIVMAILGKFDIFGENPCVHSTIGKSSCNVRALTYCDLHKIHREDLLDVLELYPEFYNNFISNLEITFNLRDEEQAGVVPKARYYRGNHDRESRFFRGFNARSNGHSSRGTSLGGRQESQNSDESESGHGILEFTTEKAGQDVTPMNLDYEEKKRSTTLNSITATTASPTTNRIRTIRRQSSVGVCQDNATTTSTHQQTAATNTAPIPISSSTSYYTNSPSPPQTGGEASGHSQDKSPQEQIYDLSQRLEQALTQQPPIVVEEYITQRTDIALGNTDQTDNISTTPSIDNARFVAQSSYQHSTLDSHLLVLSRNQFDHINNKLDVLTRRVQSLEQNLASDVKVILNLLQAQFGSKNSTDKQEIPDYENVPSDIGKNRYTFQRSVSEPKPISSRMQHSQALHRFASFNKAFDFDKIQDPWVDISHRETEKEERSAPIAKLESLDELDLESPSYSPTKKSKC</sequence>
<dbReference type="InterPro" id="IPR018490">
    <property type="entry name" value="cNMP-bd_dom_sf"/>
</dbReference>
<dbReference type="EMBL" id="GEZM01005648">
    <property type="protein sequence ID" value="JAV96009.1"/>
    <property type="molecule type" value="Transcribed_RNA"/>
</dbReference>
<dbReference type="Gene3D" id="2.60.120.10">
    <property type="entry name" value="Jelly Rolls"/>
    <property type="match status" value="1"/>
</dbReference>
<evidence type="ECO:0000313" key="18">
    <source>
        <dbReference type="EMBL" id="KAB0805044.1"/>
    </source>
</evidence>
<dbReference type="Gene3D" id="3.30.450.20">
    <property type="entry name" value="PAS domain"/>
    <property type="match status" value="1"/>
</dbReference>
<feature type="transmembrane region" description="Helical" evidence="15">
    <location>
        <begin position="546"/>
        <end position="572"/>
    </location>
</feature>
<dbReference type="SUPFAM" id="SSF55785">
    <property type="entry name" value="PYP-like sensor domain (PAS domain)"/>
    <property type="match status" value="1"/>
</dbReference>
<evidence type="ECO:0000256" key="4">
    <source>
        <dbReference type="ARBA" id="ARBA00022538"/>
    </source>
</evidence>
<evidence type="ECO:0000256" key="11">
    <source>
        <dbReference type="ARBA" id="ARBA00023136"/>
    </source>
</evidence>
<evidence type="ECO:0000256" key="7">
    <source>
        <dbReference type="ARBA" id="ARBA00022882"/>
    </source>
</evidence>
<dbReference type="FunFam" id="2.60.120.10:FF:000011">
    <property type="entry name" value="Potassium channel, voltage-gated eag-related subfamily H, member 7"/>
    <property type="match status" value="1"/>
</dbReference>
<evidence type="ECO:0000256" key="10">
    <source>
        <dbReference type="ARBA" id="ARBA00023065"/>
    </source>
</evidence>
<dbReference type="InterPro" id="IPR005821">
    <property type="entry name" value="Ion_trans_dom"/>
</dbReference>
<dbReference type="Gene3D" id="1.10.1200.260">
    <property type="match status" value="1"/>
</dbReference>
<evidence type="ECO:0000313" key="17">
    <source>
        <dbReference type="EMBL" id="JAV96009.1"/>
    </source>
</evidence>
<keyword evidence="2" id="KW-0813">Transport</keyword>
<feature type="domain" description="Cyclic nucleotide-binding" evidence="16">
    <location>
        <begin position="743"/>
        <end position="843"/>
    </location>
</feature>
<dbReference type="Pfam" id="PF00027">
    <property type="entry name" value="cNMP_binding"/>
    <property type="match status" value="1"/>
</dbReference>
<name>A0A1Y1NE51_PHOPY</name>
<dbReference type="PROSITE" id="PS50042">
    <property type="entry name" value="CNMP_BINDING_3"/>
    <property type="match status" value="1"/>
</dbReference>
<evidence type="ECO:0000256" key="3">
    <source>
        <dbReference type="ARBA" id="ARBA00022475"/>
    </source>
</evidence>
<evidence type="ECO:0000256" key="13">
    <source>
        <dbReference type="ARBA" id="ARBA00034430"/>
    </source>
</evidence>
<feature type="compositionally biased region" description="Polar residues" evidence="14">
    <location>
        <begin position="894"/>
        <end position="904"/>
    </location>
</feature>
<feature type="region of interest" description="Disordered" evidence="14">
    <location>
        <begin position="889"/>
        <end position="1033"/>
    </location>
</feature>
<dbReference type="PRINTS" id="PR01463">
    <property type="entry name" value="EAGCHANLFMLY"/>
</dbReference>
<protein>
    <recommendedName>
        <fullName evidence="16">Cyclic nucleotide-binding domain-containing protein</fullName>
    </recommendedName>
</protein>
<feature type="compositionally biased region" description="Low complexity" evidence="14">
    <location>
        <begin position="982"/>
        <end position="1012"/>
    </location>
</feature>